<feature type="transmembrane region" description="Helical" evidence="5">
    <location>
        <begin position="104"/>
        <end position="122"/>
    </location>
</feature>
<name>A0A2M8WVK1_9MICO</name>
<keyword evidence="4 5" id="KW-0472">Membrane</keyword>
<dbReference type="OrthoDB" id="9809599at2"/>
<evidence type="ECO:0000256" key="5">
    <source>
        <dbReference type="SAM" id="Phobius"/>
    </source>
</evidence>
<feature type="transmembrane region" description="Helical" evidence="5">
    <location>
        <begin position="304"/>
        <end position="323"/>
    </location>
</feature>
<comment type="subcellular location">
    <subcellularLocation>
        <location evidence="1">Cell membrane</location>
        <topology evidence="1">Multi-pass membrane protein</topology>
    </subcellularLocation>
</comment>
<sequence length="428" mass="43642">MHHDDPRRLTRATWAVLAVFFLAGFIFASWASRLPAVQSRLGLEPDQMGLLLLFTAIGSICALPLSGMVVGRLGSRRAVLFFTAVAAVGYVGVTVAYAQESVGLARAALLVAGVGIGVWDAAMNLQGAHVEQQLGRAIMPRFHASFSFGTVAGAGFGAAAAWLDLSVPVHVLVALALTIVGVVVSVTAFLPDVAPAGAPGAAAADLSADGTHRDDTRTDPASAPVPVRGAWAAWLEPRTLLIGLVVLGAALTEGAANDWAAIATVHGFDVEASTGAAALTVFLVAMTGMRLVGTALLDRWGRVTVLRLCGALALVGVVIFALVPSLPLAMVGIALWGIGAALGFPVGMSAASDEPVRAAARVSVVATIGYSAFFLGPPVIGFIAHHTGYRHALLFVAVPVALGLVVMNAVRPLRGAVGQASSDAPAPA</sequence>
<feature type="transmembrane region" description="Helical" evidence="5">
    <location>
        <begin position="329"/>
        <end position="350"/>
    </location>
</feature>
<protein>
    <submittedName>
        <fullName evidence="7">Fucose permease</fullName>
    </submittedName>
</protein>
<accession>A0A2M8WVK1</accession>
<evidence type="ECO:0000313" key="8">
    <source>
        <dbReference type="Proteomes" id="UP000231586"/>
    </source>
</evidence>
<evidence type="ECO:0000259" key="6">
    <source>
        <dbReference type="PROSITE" id="PS50850"/>
    </source>
</evidence>
<dbReference type="InterPro" id="IPR020846">
    <property type="entry name" value="MFS_dom"/>
</dbReference>
<feature type="transmembrane region" description="Helical" evidence="5">
    <location>
        <begin position="51"/>
        <end position="71"/>
    </location>
</feature>
<dbReference type="Pfam" id="PF07690">
    <property type="entry name" value="MFS_1"/>
    <property type="match status" value="2"/>
</dbReference>
<feature type="transmembrane region" description="Helical" evidence="5">
    <location>
        <begin position="78"/>
        <end position="98"/>
    </location>
</feature>
<reference evidence="7 8" key="1">
    <citation type="submission" date="2017-11" db="EMBL/GenBank/DDBJ databases">
        <title>Genomic Encyclopedia of Archaeal and Bacterial Type Strains, Phase II (KMG-II): From Individual Species to Whole Genera.</title>
        <authorList>
            <person name="Goeker M."/>
        </authorList>
    </citation>
    <scope>NUCLEOTIDE SEQUENCE [LARGE SCALE GENOMIC DNA]</scope>
    <source>
        <strain evidence="7 8">DSM 22413</strain>
    </source>
</reference>
<dbReference type="RefSeq" id="WP_100348887.1">
    <property type="nucleotide sequence ID" value="NZ_PGTZ01000006.1"/>
</dbReference>
<dbReference type="PROSITE" id="PS50850">
    <property type="entry name" value="MFS"/>
    <property type="match status" value="1"/>
</dbReference>
<dbReference type="Proteomes" id="UP000231586">
    <property type="component" value="Unassembled WGS sequence"/>
</dbReference>
<gene>
    <name evidence="7" type="ORF">CLV34_0797</name>
</gene>
<proteinExistence type="predicted"/>
<dbReference type="PANTHER" id="PTHR23514">
    <property type="entry name" value="BYPASS OF STOP CODON PROTEIN 6"/>
    <property type="match status" value="1"/>
</dbReference>
<dbReference type="Gene3D" id="1.20.1250.20">
    <property type="entry name" value="MFS general substrate transporter like domains"/>
    <property type="match status" value="2"/>
</dbReference>
<dbReference type="GO" id="GO:0022857">
    <property type="term" value="F:transmembrane transporter activity"/>
    <property type="evidence" value="ECO:0007669"/>
    <property type="project" value="InterPro"/>
</dbReference>
<organism evidence="7 8">
    <name type="scientific">Luteimicrobium subarcticum</name>
    <dbReference type="NCBI Taxonomy" id="620910"/>
    <lineage>
        <taxon>Bacteria</taxon>
        <taxon>Bacillati</taxon>
        <taxon>Actinomycetota</taxon>
        <taxon>Actinomycetes</taxon>
        <taxon>Micrococcales</taxon>
        <taxon>Luteimicrobium</taxon>
    </lineage>
</organism>
<feature type="domain" description="Major facilitator superfamily (MFS) profile" evidence="6">
    <location>
        <begin position="12"/>
        <end position="415"/>
    </location>
</feature>
<dbReference type="PANTHER" id="PTHR23514:SF13">
    <property type="entry name" value="INNER MEMBRANE PROTEIN YBJJ"/>
    <property type="match status" value="1"/>
</dbReference>
<evidence type="ECO:0000256" key="4">
    <source>
        <dbReference type="ARBA" id="ARBA00023136"/>
    </source>
</evidence>
<keyword evidence="2 5" id="KW-0812">Transmembrane</keyword>
<dbReference type="SUPFAM" id="SSF103473">
    <property type="entry name" value="MFS general substrate transporter"/>
    <property type="match status" value="1"/>
</dbReference>
<dbReference type="InterPro" id="IPR036259">
    <property type="entry name" value="MFS_trans_sf"/>
</dbReference>
<comment type="caution">
    <text evidence="7">The sequence shown here is derived from an EMBL/GenBank/DDBJ whole genome shotgun (WGS) entry which is preliminary data.</text>
</comment>
<feature type="transmembrane region" description="Helical" evidence="5">
    <location>
        <begin position="276"/>
        <end position="297"/>
    </location>
</feature>
<dbReference type="EMBL" id="PGTZ01000006">
    <property type="protein sequence ID" value="PJI94948.1"/>
    <property type="molecule type" value="Genomic_DNA"/>
</dbReference>
<dbReference type="GO" id="GO:0005886">
    <property type="term" value="C:plasma membrane"/>
    <property type="evidence" value="ECO:0007669"/>
    <property type="project" value="UniProtKB-SubCell"/>
</dbReference>
<dbReference type="AlphaFoldDB" id="A0A2M8WVK1"/>
<evidence type="ECO:0000256" key="1">
    <source>
        <dbReference type="ARBA" id="ARBA00004651"/>
    </source>
</evidence>
<feature type="transmembrane region" description="Helical" evidence="5">
    <location>
        <begin position="391"/>
        <end position="410"/>
    </location>
</feature>
<keyword evidence="8" id="KW-1185">Reference proteome</keyword>
<evidence type="ECO:0000256" key="3">
    <source>
        <dbReference type="ARBA" id="ARBA00022989"/>
    </source>
</evidence>
<feature type="transmembrane region" description="Helical" evidence="5">
    <location>
        <begin position="238"/>
        <end position="256"/>
    </location>
</feature>
<feature type="transmembrane region" description="Helical" evidence="5">
    <location>
        <begin position="142"/>
        <end position="163"/>
    </location>
</feature>
<feature type="transmembrane region" description="Helical" evidence="5">
    <location>
        <begin position="169"/>
        <end position="190"/>
    </location>
</feature>
<dbReference type="InterPro" id="IPR011701">
    <property type="entry name" value="MFS"/>
</dbReference>
<dbReference type="InterPro" id="IPR051788">
    <property type="entry name" value="MFS_Transporter"/>
</dbReference>
<feature type="transmembrane region" description="Helical" evidence="5">
    <location>
        <begin position="12"/>
        <end position="31"/>
    </location>
</feature>
<feature type="transmembrane region" description="Helical" evidence="5">
    <location>
        <begin position="362"/>
        <end position="385"/>
    </location>
</feature>
<keyword evidence="3 5" id="KW-1133">Transmembrane helix</keyword>
<evidence type="ECO:0000256" key="2">
    <source>
        <dbReference type="ARBA" id="ARBA00022692"/>
    </source>
</evidence>
<dbReference type="CDD" id="cd17393">
    <property type="entry name" value="MFS_MosC_like"/>
    <property type="match status" value="1"/>
</dbReference>
<evidence type="ECO:0000313" key="7">
    <source>
        <dbReference type="EMBL" id="PJI94948.1"/>
    </source>
</evidence>